<dbReference type="SMART" id="SM00331">
    <property type="entry name" value="PP2C_SIG"/>
    <property type="match status" value="1"/>
</dbReference>
<organism evidence="3">
    <name type="scientific">hydrothermal vent metagenome</name>
    <dbReference type="NCBI Taxonomy" id="652676"/>
    <lineage>
        <taxon>unclassified sequences</taxon>
        <taxon>metagenomes</taxon>
        <taxon>ecological metagenomes</taxon>
    </lineage>
</organism>
<dbReference type="PANTHER" id="PTHR13832:SF860">
    <property type="entry name" value="PROTEIN PHOSPHATASE PHPP"/>
    <property type="match status" value="1"/>
</dbReference>
<accession>A0A3B0XTP0</accession>
<dbReference type="InterPro" id="IPR015655">
    <property type="entry name" value="PP2C"/>
</dbReference>
<dbReference type="EMBL" id="UOFL01000029">
    <property type="protein sequence ID" value="VAW71725.1"/>
    <property type="molecule type" value="Genomic_DNA"/>
</dbReference>
<dbReference type="CDD" id="cd00143">
    <property type="entry name" value="PP2Cc"/>
    <property type="match status" value="1"/>
</dbReference>
<dbReference type="PANTHER" id="PTHR13832">
    <property type="entry name" value="PROTEIN PHOSPHATASE 2C"/>
    <property type="match status" value="1"/>
</dbReference>
<dbReference type="InterPro" id="IPR001932">
    <property type="entry name" value="PPM-type_phosphatase-like_dom"/>
</dbReference>
<dbReference type="InterPro" id="IPR036457">
    <property type="entry name" value="PPM-type-like_dom_sf"/>
</dbReference>
<sequence length="266" mass="30422">MNNNKKYSIEHTVQSKRGDRAENQDSAEEYLDDKQSLFIVADGLGGHKNGRFAAHYFSERIIHHTNKYHTLLYNDPVTILTKIFSLAEQDLLHEAREDLNKRDARTTCVIAYCSDKITLSLHVGDSRFYLFDQNKINWQSKDHSIIQLLIDQNEITQQEANTHPDRNRIYKCLGGDTKQIPSIEELTPLTGSQSIVICSDGFWHTLDHPRLNQLITAHDFDLQLQSLSQQAVDEAKGRSDNVTAIAIRHPLATIEELPHTKPVKRV</sequence>
<dbReference type="Pfam" id="PF13672">
    <property type="entry name" value="PP2C_2"/>
    <property type="match status" value="1"/>
</dbReference>
<feature type="region of interest" description="Disordered" evidence="1">
    <location>
        <begin position="1"/>
        <end position="25"/>
    </location>
</feature>
<dbReference type="Gene3D" id="3.60.40.10">
    <property type="entry name" value="PPM-type phosphatase domain"/>
    <property type="match status" value="1"/>
</dbReference>
<proteinExistence type="predicted"/>
<gene>
    <name evidence="3" type="ORF">MNBD_GAMMA12-2222</name>
</gene>
<evidence type="ECO:0000313" key="3">
    <source>
        <dbReference type="EMBL" id="VAW71725.1"/>
    </source>
</evidence>
<evidence type="ECO:0000256" key="1">
    <source>
        <dbReference type="SAM" id="MobiDB-lite"/>
    </source>
</evidence>
<evidence type="ECO:0000259" key="2">
    <source>
        <dbReference type="PROSITE" id="PS51746"/>
    </source>
</evidence>
<dbReference type="GO" id="GO:0004722">
    <property type="term" value="F:protein serine/threonine phosphatase activity"/>
    <property type="evidence" value="ECO:0007669"/>
    <property type="project" value="InterPro"/>
</dbReference>
<protein>
    <submittedName>
        <fullName evidence="3">Protein serine/threonine phosphatase PrpC, regulation of stationary phase</fullName>
    </submittedName>
</protein>
<dbReference type="PROSITE" id="PS51746">
    <property type="entry name" value="PPM_2"/>
    <property type="match status" value="1"/>
</dbReference>
<dbReference type="SUPFAM" id="SSF81606">
    <property type="entry name" value="PP2C-like"/>
    <property type="match status" value="1"/>
</dbReference>
<dbReference type="AlphaFoldDB" id="A0A3B0XTP0"/>
<reference evidence="3" key="1">
    <citation type="submission" date="2018-06" db="EMBL/GenBank/DDBJ databases">
        <authorList>
            <person name="Zhirakovskaya E."/>
        </authorList>
    </citation>
    <scope>NUCLEOTIDE SEQUENCE</scope>
</reference>
<feature type="domain" description="PPM-type phosphatase" evidence="2">
    <location>
        <begin position="10"/>
        <end position="249"/>
    </location>
</feature>
<name>A0A3B0XTP0_9ZZZZ</name>
<dbReference type="SMART" id="SM00332">
    <property type="entry name" value="PP2Cc"/>
    <property type="match status" value="1"/>
</dbReference>